<evidence type="ECO:0000313" key="1">
    <source>
        <dbReference type="EMBL" id="GAY78173.1"/>
    </source>
</evidence>
<organism evidence="1 2">
    <name type="scientific">Sporolactobacillus inulinus</name>
    <dbReference type="NCBI Taxonomy" id="2078"/>
    <lineage>
        <taxon>Bacteria</taxon>
        <taxon>Bacillati</taxon>
        <taxon>Bacillota</taxon>
        <taxon>Bacilli</taxon>
        <taxon>Bacillales</taxon>
        <taxon>Sporolactobacillaceae</taxon>
        <taxon>Sporolactobacillus</taxon>
    </lineage>
</organism>
<accession>A0A4Y1ZGU1</accession>
<dbReference type="EMBL" id="BEXB01000041">
    <property type="protein sequence ID" value="GAY78173.1"/>
    <property type="molecule type" value="Genomic_DNA"/>
</dbReference>
<name>A0A4Y1ZGU1_9BACL</name>
<evidence type="ECO:0000313" key="2">
    <source>
        <dbReference type="Proteomes" id="UP000319716"/>
    </source>
</evidence>
<dbReference type="Proteomes" id="UP000319716">
    <property type="component" value="Unassembled WGS sequence"/>
</dbReference>
<sequence>MVVLCRCEQLEHSINPTPFWDGLFFVLASDTITHHVR</sequence>
<dbReference type="AlphaFoldDB" id="A0A4Y1ZGU1"/>
<proteinExistence type="predicted"/>
<reference evidence="1 2" key="1">
    <citation type="submission" date="2017-11" db="EMBL/GenBank/DDBJ databases">
        <title>Draft Genome Sequence of Sporolactobacillus inulinus NBRC 111894 Isolated from Koso, a Japanese Sugar-Vegetable Fermented Beverage.</title>
        <authorList>
            <person name="Chiou T.Y."/>
            <person name="Oshima K."/>
            <person name="Suda W."/>
            <person name="Hattori M."/>
            <person name="Takahashi T."/>
        </authorList>
    </citation>
    <scope>NUCLEOTIDE SEQUENCE [LARGE SCALE GENOMIC DNA]</scope>
    <source>
        <strain evidence="1 2">NBRC111894</strain>
    </source>
</reference>
<gene>
    <name evidence="1" type="ORF">NBRC111894_3727</name>
</gene>
<comment type="caution">
    <text evidence="1">The sequence shown here is derived from an EMBL/GenBank/DDBJ whole genome shotgun (WGS) entry which is preliminary data.</text>
</comment>
<protein>
    <submittedName>
        <fullName evidence="1">Uncharacterized protein</fullName>
    </submittedName>
</protein>